<dbReference type="AlphaFoldDB" id="A0A0G0HCH9"/>
<evidence type="ECO:0000256" key="1">
    <source>
        <dbReference type="SAM" id="Coils"/>
    </source>
</evidence>
<dbReference type="Proteomes" id="UP000034333">
    <property type="component" value="Unassembled WGS sequence"/>
</dbReference>
<organism evidence="3 4">
    <name type="scientific">Candidatus Magasanikbacteria bacterium GW2011_GWA2_37_8</name>
    <dbReference type="NCBI Taxonomy" id="1619036"/>
    <lineage>
        <taxon>Bacteria</taxon>
        <taxon>Candidatus Magasanikiibacteriota</taxon>
    </lineage>
</organism>
<dbReference type="InterPro" id="IPR000836">
    <property type="entry name" value="PRTase_dom"/>
</dbReference>
<dbReference type="Gene3D" id="3.30.1310.20">
    <property type="entry name" value="PRTase-like"/>
    <property type="match status" value="1"/>
</dbReference>
<evidence type="ECO:0000259" key="2">
    <source>
        <dbReference type="Pfam" id="PF00156"/>
    </source>
</evidence>
<gene>
    <name evidence="3" type="ORF">US58_C0026G0013</name>
</gene>
<protein>
    <recommendedName>
        <fullName evidence="2">Phosphoribosyltransferase domain-containing protein</fullName>
    </recommendedName>
</protein>
<feature type="domain" description="Phosphoribosyltransferase" evidence="2">
    <location>
        <begin position="13"/>
        <end position="160"/>
    </location>
</feature>
<dbReference type="Gene3D" id="3.40.50.2020">
    <property type="match status" value="1"/>
</dbReference>
<evidence type="ECO:0000313" key="3">
    <source>
        <dbReference type="EMBL" id="KKQ39907.1"/>
    </source>
</evidence>
<accession>A0A0G0HCH9</accession>
<dbReference type="Pfam" id="PF00156">
    <property type="entry name" value="Pribosyltran"/>
    <property type="match status" value="1"/>
</dbReference>
<dbReference type="InterPro" id="IPR029057">
    <property type="entry name" value="PRTase-like"/>
</dbReference>
<reference evidence="3 4" key="1">
    <citation type="journal article" date="2015" name="Nature">
        <title>rRNA introns, odd ribosomes, and small enigmatic genomes across a large radiation of phyla.</title>
        <authorList>
            <person name="Brown C.T."/>
            <person name="Hug L.A."/>
            <person name="Thomas B.C."/>
            <person name="Sharon I."/>
            <person name="Castelle C.J."/>
            <person name="Singh A."/>
            <person name="Wilkins M.J."/>
            <person name="Williams K.H."/>
            <person name="Banfield J.F."/>
        </authorList>
    </citation>
    <scope>NUCLEOTIDE SEQUENCE [LARGE SCALE GENOMIC DNA]</scope>
</reference>
<dbReference type="CDD" id="cd06223">
    <property type="entry name" value="PRTases_typeI"/>
    <property type="match status" value="1"/>
</dbReference>
<name>A0A0G0HCH9_9BACT</name>
<feature type="coiled-coil region" evidence="1">
    <location>
        <begin position="84"/>
        <end position="122"/>
    </location>
</feature>
<dbReference type="STRING" id="1619036.US58_C0026G0013"/>
<proteinExistence type="predicted"/>
<dbReference type="EMBL" id="LBTN01000026">
    <property type="protein sequence ID" value="KKQ39907.1"/>
    <property type="molecule type" value="Genomic_DNA"/>
</dbReference>
<dbReference type="SUPFAM" id="SSF53271">
    <property type="entry name" value="PRTase-like"/>
    <property type="match status" value="1"/>
</dbReference>
<evidence type="ECO:0000313" key="4">
    <source>
        <dbReference type="Proteomes" id="UP000034333"/>
    </source>
</evidence>
<sequence length="191" mass="21335">MIFQNRRTAGQQLAKKLLGFKNDPKAIVLGLPRGGVITAHEIAKILNLPLDIIVTRKIGAPYSKELAIGALSEDGRPILNHNLIQELNVSKDYLDREIEKERREAKRRLEKYRHDKPKLNLKNKTVILVDDGIATGYTMFAAVDLAKIKEASKIIIASPVIASDTLDTFKALKIEVVYLDNPSFFSAIGQF</sequence>
<keyword evidence="1" id="KW-0175">Coiled coil</keyword>
<feature type="non-terminal residue" evidence="3">
    <location>
        <position position="191"/>
    </location>
</feature>
<comment type="caution">
    <text evidence="3">The sequence shown here is derived from an EMBL/GenBank/DDBJ whole genome shotgun (WGS) entry which is preliminary data.</text>
</comment>